<dbReference type="Pfam" id="PF01184">
    <property type="entry name" value="Gpr1_Fun34_YaaH"/>
    <property type="match status" value="1"/>
</dbReference>
<dbReference type="AlphaFoldDB" id="A0A433QSM9"/>
<evidence type="ECO:0000256" key="2">
    <source>
        <dbReference type="ARBA" id="ARBA00005587"/>
    </source>
</evidence>
<reference evidence="7 8" key="1">
    <citation type="journal article" date="2018" name="New Phytol.">
        <title>Phylogenomics of Endogonaceae and evolution of mycorrhizas within Mucoromycota.</title>
        <authorList>
            <person name="Chang Y."/>
            <person name="Desiro A."/>
            <person name="Na H."/>
            <person name="Sandor L."/>
            <person name="Lipzen A."/>
            <person name="Clum A."/>
            <person name="Barry K."/>
            <person name="Grigoriev I.V."/>
            <person name="Martin F.M."/>
            <person name="Stajich J.E."/>
            <person name="Smith M.E."/>
            <person name="Bonito G."/>
            <person name="Spatafora J.W."/>
        </authorList>
    </citation>
    <scope>NUCLEOTIDE SEQUENCE [LARGE SCALE GENOMIC DNA]</scope>
    <source>
        <strain evidence="7 8">AD002</strain>
    </source>
</reference>
<feature type="transmembrane region" description="Helical" evidence="6">
    <location>
        <begin position="46"/>
        <end position="65"/>
    </location>
</feature>
<name>A0A433QSM9_9FUNG</name>
<accession>A0A433QSM9</accession>
<evidence type="ECO:0000256" key="5">
    <source>
        <dbReference type="ARBA" id="ARBA00023136"/>
    </source>
</evidence>
<proteinExistence type="inferred from homology"/>
<evidence type="ECO:0000256" key="4">
    <source>
        <dbReference type="ARBA" id="ARBA00022989"/>
    </source>
</evidence>
<keyword evidence="3 6" id="KW-0812">Transmembrane</keyword>
<dbReference type="PANTHER" id="PTHR31123">
    <property type="entry name" value="ACCUMULATION OF DYADS PROTEIN 2-RELATED"/>
    <property type="match status" value="1"/>
</dbReference>
<keyword evidence="5 6" id="KW-0472">Membrane</keyword>
<evidence type="ECO:0000256" key="3">
    <source>
        <dbReference type="ARBA" id="ARBA00022692"/>
    </source>
</evidence>
<dbReference type="InterPro" id="IPR051633">
    <property type="entry name" value="AceTr"/>
</dbReference>
<feature type="transmembrane region" description="Helical" evidence="6">
    <location>
        <begin position="165"/>
        <end position="185"/>
    </location>
</feature>
<dbReference type="Proteomes" id="UP000274822">
    <property type="component" value="Unassembled WGS sequence"/>
</dbReference>
<evidence type="ECO:0000256" key="6">
    <source>
        <dbReference type="SAM" id="Phobius"/>
    </source>
</evidence>
<sequence length="236" mass="25321">MNDKPIVESSSTLNNLAAIEMKGSCYSSQPVLPNQYAVRAGNPGPLGLFSFALVTFVLSVFNVVWPDAPNNALIVGGIFYGGITQFIAGLLDFQHGNTFSATTFCSFGAFWTGQGFLMLPINFNAAYAGDTEMWAQGLAVYHLGWVLFTYMMFGASLKLKKGSVLLSILLFLVGTTMLMLAVNIWTGNTIPKRIAGVTGLLAAFGAWYAGLAEIVVEDGMTFPVGAHNTVVVHERV</sequence>
<protein>
    <submittedName>
        <fullName evidence="7">GPR1/FUN34/yaaH family-domain-containing protein</fullName>
    </submittedName>
</protein>
<feature type="transmembrane region" description="Helical" evidence="6">
    <location>
        <begin position="197"/>
        <end position="216"/>
    </location>
</feature>
<dbReference type="GO" id="GO:0005886">
    <property type="term" value="C:plasma membrane"/>
    <property type="evidence" value="ECO:0007669"/>
    <property type="project" value="TreeGrafter"/>
</dbReference>
<comment type="similarity">
    <text evidence="2">Belongs to the acetate uptake transporter (AceTr) (TC 2.A.96) family.</text>
</comment>
<dbReference type="NCBIfam" id="NF038013">
    <property type="entry name" value="AceTr_1"/>
    <property type="match status" value="1"/>
</dbReference>
<comment type="caution">
    <text evidence="7">The sequence shown here is derived from an EMBL/GenBank/DDBJ whole genome shotgun (WGS) entry which is preliminary data.</text>
</comment>
<gene>
    <name evidence="7" type="ORF">BC938DRAFT_474247</name>
</gene>
<evidence type="ECO:0000313" key="8">
    <source>
        <dbReference type="Proteomes" id="UP000274822"/>
    </source>
</evidence>
<evidence type="ECO:0000313" key="7">
    <source>
        <dbReference type="EMBL" id="RUS32790.1"/>
    </source>
</evidence>
<keyword evidence="8" id="KW-1185">Reference proteome</keyword>
<feature type="transmembrane region" description="Helical" evidence="6">
    <location>
        <begin position="71"/>
        <end position="91"/>
    </location>
</feature>
<dbReference type="PANTHER" id="PTHR31123:SF1">
    <property type="entry name" value="ACCUMULATION OF DYADS PROTEIN 2-RELATED"/>
    <property type="match status" value="1"/>
</dbReference>
<dbReference type="GO" id="GO:0015123">
    <property type="term" value="F:acetate transmembrane transporter activity"/>
    <property type="evidence" value="ECO:0007669"/>
    <property type="project" value="TreeGrafter"/>
</dbReference>
<feature type="transmembrane region" description="Helical" evidence="6">
    <location>
        <begin position="133"/>
        <end position="153"/>
    </location>
</feature>
<organism evidence="7 8">
    <name type="scientific">Jimgerdemannia flammicorona</name>
    <dbReference type="NCBI Taxonomy" id="994334"/>
    <lineage>
        <taxon>Eukaryota</taxon>
        <taxon>Fungi</taxon>
        <taxon>Fungi incertae sedis</taxon>
        <taxon>Mucoromycota</taxon>
        <taxon>Mucoromycotina</taxon>
        <taxon>Endogonomycetes</taxon>
        <taxon>Endogonales</taxon>
        <taxon>Endogonaceae</taxon>
        <taxon>Jimgerdemannia</taxon>
    </lineage>
</organism>
<keyword evidence="4 6" id="KW-1133">Transmembrane helix</keyword>
<dbReference type="EMBL" id="RBNJ01001765">
    <property type="protein sequence ID" value="RUS32790.1"/>
    <property type="molecule type" value="Genomic_DNA"/>
</dbReference>
<evidence type="ECO:0000256" key="1">
    <source>
        <dbReference type="ARBA" id="ARBA00004141"/>
    </source>
</evidence>
<comment type="subcellular location">
    <subcellularLocation>
        <location evidence="1">Membrane</location>
        <topology evidence="1">Multi-pass membrane protein</topology>
    </subcellularLocation>
</comment>
<dbReference type="InterPro" id="IPR000791">
    <property type="entry name" value="Gpr1/Fun34/SatP-like"/>
</dbReference>
<feature type="transmembrane region" description="Helical" evidence="6">
    <location>
        <begin position="98"/>
        <end position="121"/>
    </location>
</feature>